<dbReference type="InterPro" id="IPR023393">
    <property type="entry name" value="START-like_dom_sf"/>
</dbReference>
<sequence length="144" mass="16706">MVNLTKLKILSPKDVIFEAFIDPEKMSNYWFSSGSGRLKTGETITWFYKEYEAEVVIHVVDVEESEKIVFKWGPPNLERTVTISIIEVDQTTSIVEVMEEGFHETGDQLLREMVDNKEGWVYMLSCLKVYLEHGINDLRANIVR</sequence>
<organism evidence="3 4">
    <name type="scientific">Bacillus salitolerans</name>
    <dbReference type="NCBI Taxonomy" id="1437434"/>
    <lineage>
        <taxon>Bacteria</taxon>
        <taxon>Bacillati</taxon>
        <taxon>Bacillota</taxon>
        <taxon>Bacilli</taxon>
        <taxon>Bacillales</taxon>
        <taxon>Bacillaceae</taxon>
        <taxon>Bacillus</taxon>
    </lineage>
</organism>
<comment type="caution">
    <text evidence="3">The sequence shown here is derived from an EMBL/GenBank/DDBJ whole genome shotgun (WGS) entry which is preliminary data.</text>
</comment>
<dbReference type="Proteomes" id="UP001597214">
    <property type="component" value="Unassembled WGS sequence"/>
</dbReference>
<feature type="domain" description="Activator of Hsp90 ATPase homologue 1/2-like C-terminal" evidence="2">
    <location>
        <begin position="12"/>
        <end position="132"/>
    </location>
</feature>
<evidence type="ECO:0000313" key="4">
    <source>
        <dbReference type="Proteomes" id="UP001597214"/>
    </source>
</evidence>
<reference evidence="4" key="1">
    <citation type="journal article" date="2019" name="Int. J. Syst. Evol. Microbiol.">
        <title>The Global Catalogue of Microorganisms (GCM) 10K type strain sequencing project: providing services to taxonomists for standard genome sequencing and annotation.</title>
        <authorList>
            <consortium name="The Broad Institute Genomics Platform"/>
            <consortium name="The Broad Institute Genome Sequencing Center for Infectious Disease"/>
            <person name="Wu L."/>
            <person name="Ma J."/>
        </authorList>
    </citation>
    <scope>NUCLEOTIDE SEQUENCE [LARGE SCALE GENOMIC DNA]</scope>
    <source>
        <strain evidence="4">CCUG 49339</strain>
    </source>
</reference>
<comment type="similarity">
    <text evidence="1">Belongs to the AHA1 family.</text>
</comment>
<proteinExistence type="inferred from homology"/>
<dbReference type="Gene3D" id="3.30.530.20">
    <property type="match status" value="1"/>
</dbReference>
<dbReference type="InterPro" id="IPR013538">
    <property type="entry name" value="ASHA1/2-like_C"/>
</dbReference>
<name>A0ABW4LQE1_9BACI</name>
<dbReference type="Pfam" id="PF08327">
    <property type="entry name" value="AHSA1"/>
    <property type="match status" value="1"/>
</dbReference>
<gene>
    <name evidence="3" type="ORF">ACFSCX_10560</name>
</gene>
<dbReference type="SUPFAM" id="SSF55961">
    <property type="entry name" value="Bet v1-like"/>
    <property type="match status" value="1"/>
</dbReference>
<evidence type="ECO:0000256" key="1">
    <source>
        <dbReference type="ARBA" id="ARBA00006817"/>
    </source>
</evidence>
<protein>
    <submittedName>
        <fullName evidence="3">SRPBCC family protein</fullName>
    </submittedName>
</protein>
<evidence type="ECO:0000313" key="3">
    <source>
        <dbReference type="EMBL" id="MFD1737004.1"/>
    </source>
</evidence>
<dbReference type="RefSeq" id="WP_377928195.1">
    <property type="nucleotide sequence ID" value="NZ_JBHUEM010000014.1"/>
</dbReference>
<evidence type="ECO:0000259" key="2">
    <source>
        <dbReference type="Pfam" id="PF08327"/>
    </source>
</evidence>
<keyword evidence="4" id="KW-1185">Reference proteome</keyword>
<dbReference type="CDD" id="cd08901">
    <property type="entry name" value="SRPBCC_CalC_Aha1-like_8"/>
    <property type="match status" value="1"/>
</dbReference>
<dbReference type="EMBL" id="JBHUEM010000014">
    <property type="protein sequence ID" value="MFD1737004.1"/>
    <property type="molecule type" value="Genomic_DNA"/>
</dbReference>
<accession>A0ABW4LQE1</accession>